<name>A0A8X7CSD3_9ARAC</name>
<accession>A0A8X7CSD3</accession>
<protein>
    <submittedName>
        <fullName evidence="1">Uncharacterized protein</fullName>
    </submittedName>
</protein>
<sequence length="81" mass="8872">MATTSCRGYAAVGGHHTFSVEARHCAVASRPKLLLCTRAAVRVLVHVEMWKRHPAAVVGDHPRLSVEALHYYPVASDAPER</sequence>
<evidence type="ECO:0000313" key="2">
    <source>
        <dbReference type="Proteomes" id="UP000886998"/>
    </source>
</evidence>
<evidence type="ECO:0000313" key="1">
    <source>
        <dbReference type="EMBL" id="GFY76805.1"/>
    </source>
</evidence>
<reference evidence="1" key="1">
    <citation type="submission" date="2020-08" db="EMBL/GenBank/DDBJ databases">
        <title>Multicomponent nature underlies the extraordinary mechanical properties of spider dragline silk.</title>
        <authorList>
            <person name="Kono N."/>
            <person name="Nakamura H."/>
            <person name="Mori M."/>
            <person name="Yoshida Y."/>
            <person name="Ohtoshi R."/>
            <person name="Malay A.D."/>
            <person name="Moran D.A.P."/>
            <person name="Tomita M."/>
            <person name="Numata K."/>
            <person name="Arakawa K."/>
        </authorList>
    </citation>
    <scope>NUCLEOTIDE SEQUENCE</scope>
</reference>
<comment type="caution">
    <text evidence="1">The sequence shown here is derived from an EMBL/GenBank/DDBJ whole genome shotgun (WGS) entry which is preliminary data.</text>
</comment>
<organism evidence="1 2">
    <name type="scientific">Trichonephila inaurata madagascariensis</name>
    <dbReference type="NCBI Taxonomy" id="2747483"/>
    <lineage>
        <taxon>Eukaryota</taxon>
        <taxon>Metazoa</taxon>
        <taxon>Ecdysozoa</taxon>
        <taxon>Arthropoda</taxon>
        <taxon>Chelicerata</taxon>
        <taxon>Arachnida</taxon>
        <taxon>Araneae</taxon>
        <taxon>Araneomorphae</taxon>
        <taxon>Entelegynae</taxon>
        <taxon>Araneoidea</taxon>
        <taxon>Nephilidae</taxon>
        <taxon>Trichonephila</taxon>
        <taxon>Trichonephila inaurata</taxon>
    </lineage>
</organism>
<keyword evidence="2" id="KW-1185">Reference proteome</keyword>
<dbReference type="EMBL" id="BMAV01022154">
    <property type="protein sequence ID" value="GFY76805.1"/>
    <property type="molecule type" value="Genomic_DNA"/>
</dbReference>
<proteinExistence type="predicted"/>
<dbReference type="AlphaFoldDB" id="A0A8X7CSD3"/>
<dbReference type="Proteomes" id="UP000886998">
    <property type="component" value="Unassembled WGS sequence"/>
</dbReference>
<gene>
    <name evidence="1" type="ORF">TNIN_126401</name>
</gene>